<evidence type="ECO:0000313" key="1">
    <source>
        <dbReference type="EMBL" id="CAB4562190.1"/>
    </source>
</evidence>
<gene>
    <name evidence="1" type="ORF">UFOPK1591_00811</name>
</gene>
<accession>A0A6J6DDU4</accession>
<reference evidence="1" key="1">
    <citation type="submission" date="2020-05" db="EMBL/GenBank/DDBJ databases">
        <authorList>
            <person name="Chiriac C."/>
            <person name="Salcher M."/>
            <person name="Ghai R."/>
            <person name="Kavagutti S V."/>
        </authorList>
    </citation>
    <scope>NUCLEOTIDE SEQUENCE</scope>
</reference>
<dbReference type="AlphaFoldDB" id="A0A6J6DDU4"/>
<organism evidence="1">
    <name type="scientific">freshwater metagenome</name>
    <dbReference type="NCBI Taxonomy" id="449393"/>
    <lineage>
        <taxon>unclassified sequences</taxon>
        <taxon>metagenomes</taxon>
        <taxon>ecological metagenomes</taxon>
    </lineage>
</organism>
<dbReference type="EMBL" id="CAEZTD010000054">
    <property type="protein sequence ID" value="CAB4562190.1"/>
    <property type="molecule type" value="Genomic_DNA"/>
</dbReference>
<proteinExistence type="predicted"/>
<sequence length="126" mass="14521">MTRQTNNANVVAEVLAAELSAVTDCLRHLENFLFEVQIAESVPSAVTLGRQRVEVVRRGELRGFQRKLGRRATDDNGEVVRRARRRTDARDFLAQEVEHALLIQHRRRLLIQERLVRTATTFGHEH</sequence>
<name>A0A6J6DDU4_9ZZZZ</name>
<protein>
    <submittedName>
        <fullName evidence="1">Unannotated protein</fullName>
    </submittedName>
</protein>
<dbReference type="AntiFam" id="ANF00189">
    <property type="entry name" value="Shadow ORF (opposite fumA)"/>
</dbReference>